<name>A0ABU8M4A3_9PSEU</name>
<reference evidence="3 4" key="1">
    <citation type="submission" date="2024-03" db="EMBL/GenBank/DDBJ databases">
        <title>Actinomycetospora sp. OC33-EN07, a novel actinomycete isolated from wild orchid (Aerides multiflora).</title>
        <authorList>
            <person name="Suriyachadkun C."/>
        </authorList>
    </citation>
    <scope>NUCLEOTIDE SEQUENCE [LARGE SCALE GENOMIC DNA]</scope>
    <source>
        <strain evidence="3 4">OC33-EN07</strain>
    </source>
</reference>
<evidence type="ECO:0000313" key="3">
    <source>
        <dbReference type="EMBL" id="MEJ2861926.1"/>
    </source>
</evidence>
<evidence type="ECO:0000256" key="2">
    <source>
        <dbReference type="SAM" id="Phobius"/>
    </source>
</evidence>
<evidence type="ECO:0000313" key="4">
    <source>
        <dbReference type="Proteomes" id="UP001369736"/>
    </source>
</evidence>
<keyword evidence="2" id="KW-0472">Membrane</keyword>
<sequence length="101" mass="10705">MALPWPNTAPTLPRPVPAAPRTTPAGVAGRVGTAARQHPRLMRLGAIAANPLTALIVMLLGLALLFVVPMVGLPFVAVVVLPAVIYHLRPERRTALRRPLG</sequence>
<keyword evidence="4" id="KW-1185">Reference proteome</keyword>
<evidence type="ECO:0008006" key="5">
    <source>
        <dbReference type="Google" id="ProtNLM"/>
    </source>
</evidence>
<accession>A0ABU8M4A3</accession>
<dbReference type="Proteomes" id="UP001369736">
    <property type="component" value="Unassembled WGS sequence"/>
</dbReference>
<feature type="compositionally biased region" description="Low complexity" evidence="1">
    <location>
        <begin position="19"/>
        <end position="32"/>
    </location>
</feature>
<protein>
    <recommendedName>
        <fullName evidence="5">Transmembrane protein PGPGW</fullName>
    </recommendedName>
</protein>
<feature type="region of interest" description="Disordered" evidence="1">
    <location>
        <begin position="1"/>
        <end position="32"/>
    </location>
</feature>
<evidence type="ECO:0000256" key="1">
    <source>
        <dbReference type="SAM" id="MobiDB-lite"/>
    </source>
</evidence>
<comment type="caution">
    <text evidence="3">The sequence shown here is derived from an EMBL/GenBank/DDBJ whole genome shotgun (WGS) entry which is preliminary data.</text>
</comment>
<gene>
    <name evidence="3" type="ORF">WCD58_12210</name>
</gene>
<proteinExistence type="predicted"/>
<dbReference type="EMBL" id="JBBEGM010000004">
    <property type="protein sequence ID" value="MEJ2861926.1"/>
    <property type="molecule type" value="Genomic_DNA"/>
</dbReference>
<organism evidence="3 4">
    <name type="scientific">Actinomycetospora flava</name>
    <dbReference type="NCBI Taxonomy" id="3129232"/>
    <lineage>
        <taxon>Bacteria</taxon>
        <taxon>Bacillati</taxon>
        <taxon>Actinomycetota</taxon>
        <taxon>Actinomycetes</taxon>
        <taxon>Pseudonocardiales</taxon>
        <taxon>Pseudonocardiaceae</taxon>
        <taxon>Actinomycetospora</taxon>
    </lineage>
</organism>
<dbReference type="RefSeq" id="WP_337703114.1">
    <property type="nucleotide sequence ID" value="NZ_JBBEGM010000004.1"/>
</dbReference>
<feature type="transmembrane region" description="Helical" evidence="2">
    <location>
        <begin position="44"/>
        <end position="65"/>
    </location>
</feature>
<feature type="transmembrane region" description="Helical" evidence="2">
    <location>
        <begin position="71"/>
        <end position="88"/>
    </location>
</feature>
<keyword evidence="2" id="KW-0812">Transmembrane</keyword>
<keyword evidence="2" id="KW-1133">Transmembrane helix</keyword>